<dbReference type="Pfam" id="PF19328">
    <property type="entry name" value="DAP_DH_C"/>
    <property type="match status" value="1"/>
</dbReference>
<organism evidence="3 4">
    <name type="scientific">Actinomadura rugatobispora</name>
    <dbReference type="NCBI Taxonomy" id="1994"/>
    <lineage>
        <taxon>Bacteria</taxon>
        <taxon>Bacillati</taxon>
        <taxon>Actinomycetota</taxon>
        <taxon>Actinomycetes</taxon>
        <taxon>Streptosporangiales</taxon>
        <taxon>Thermomonosporaceae</taxon>
        <taxon>Actinomadura</taxon>
    </lineage>
</organism>
<reference evidence="4" key="1">
    <citation type="journal article" date="2019" name="Int. J. Syst. Evol. Microbiol.">
        <title>The Global Catalogue of Microorganisms (GCM) 10K type strain sequencing project: providing services to taxonomists for standard genome sequencing and annotation.</title>
        <authorList>
            <consortium name="The Broad Institute Genomics Platform"/>
            <consortium name="The Broad Institute Genome Sequencing Center for Infectious Disease"/>
            <person name="Wu L."/>
            <person name="Ma J."/>
        </authorList>
    </citation>
    <scope>NUCLEOTIDE SEQUENCE [LARGE SCALE GENOMIC DNA]</scope>
    <source>
        <strain evidence="4">KCTC 42087</strain>
    </source>
</reference>
<dbReference type="SUPFAM" id="SSF51735">
    <property type="entry name" value="NAD(P)-binding Rossmann-fold domains"/>
    <property type="match status" value="1"/>
</dbReference>
<dbReference type="CDD" id="cd24146">
    <property type="entry name" value="nat-AmDH_N_like"/>
    <property type="match status" value="1"/>
</dbReference>
<dbReference type="RefSeq" id="WP_378288008.1">
    <property type="nucleotide sequence ID" value="NZ_JBHSON010000079.1"/>
</dbReference>
<evidence type="ECO:0000313" key="4">
    <source>
        <dbReference type="Proteomes" id="UP001596074"/>
    </source>
</evidence>
<evidence type="ECO:0000313" key="3">
    <source>
        <dbReference type="EMBL" id="MFC5752046.1"/>
    </source>
</evidence>
<accession>A0ABW1ABH9</accession>
<keyword evidence="4" id="KW-1185">Reference proteome</keyword>
<dbReference type="EMBL" id="JBHSON010000079">
    <property type="protein sequence ID" value="MFC5752046.1"/>
    <property type="molecule type" value="Genomic_DNA"/>
</dbReference>
<sequence length="387" mass="40133">MPGPDLPTATAAAPRSTAAGAPGPRSRGGPRPYRVVQWATGALGRAVIRGILERPGFELAGTLVYDPAKAGADAGVLAGRSPTGVTATAEPCDILDLDADCVVYAPGPAGDPFADAGTVCALLASGKNVIATHGYVYPRAHGEHLAERLEDACARGGTSVHGTGVNPGFMSDLMPLTLSRLSRGITHVYTRECSDFSGHPSSRMVRRMLGLGRTEEAFVRGLRPTRAVMQTLAAESMHLVAAGLDLELDEIDTDVDYRLAPDGFTIASGTIERGTVAAARWTFSAMAGGRPAITVEQIHKADAEHVPEWGRPGYAVRVHGRPSVTLSTDEDWVSNGISAAAAHALNAVPAVCAAAPGIRTFLDLPPITGRVSPRHHPGGNGGNARSG</sequence>
<feature type="domain" description="2,4-diaminopentanoate dehydrogenase C-terminal" evidence="2">
    <location>
        <begin position="169"/>
        <end position="366"/>
    </location>
</feature>
<proteinExistence type="predicted"/>
<dbReference type="InterPro" id="IPR036291">
    <property type="entry name" value="NAD(P)-bd_dom_sf"/>
</dbReference>
<dbReference type="Proteomes" id="UP001596074">
    <property type="component" value="Unassembled WGS sequence"/>
</dbReference>
<feature type="compositionally biased region" description="Low complexity" evidence="1">
    <location>
        <begin position="7"/>
        <end position="32"/>
    </location>
</feature>
<protein>
    <submittedName>
        <fullName evidence="3">Dihydrodipicolinate reductase</fullName>
    </submittedName>
</protein>
<feature type="region of interest" description="Disordered" evidence="1">
    <location>
        <begin position="1"/>
        <end position="32"/>
    </location>
</feature>
<dbReference type="InterPro" id="IPR045760">
    <property type="entry name" value="DAP_DH_C"/>
</dbReference>
<dbReference type="Gene3D" id="3.40.50.720">
    <property type="entry name" value="NAD(P)-binding Rossmann-like Domain"/>
    <property type="match status" value="1"/>
</dbReference>
<evidence type="ECO:0000256" key="1">
    <source>
        <dbReference type="SAM" id="MobiDB-lite"/>
    </source>
</evidence>
<evidence type="ECO:0000259" key="2">
    <source>
        <dbReference type="Pfam" id="PF19328"/>
    </source>
</evidence>
<name>A0ABW1ABH9_9ACTN</name>
<gene>
    <name evidence="3" type="ORF">ACFPZN_41095</name>
</gene>
<comment type="caution">
    <text evidence="3">The sequence shown here is derived from an EMBL/GenBank/DDBJ whole genome shotgun (WGS) entry which is preliminary data.</text>
</comment>